<feature type="transmembrane region" description="Helical" evidence="4">
    <location>
        <begin position="163"/>
        <end position="182"/>
    </location>
</feature>
<keyword evidence="8" id="KW-1185">Reference proteome</keyword>
<dbReference type="PANTHER" id="PTHR12064:SF97">
    <property type="entry name" value="METAL TRANSPORTER CNNM-5"/>
    <property type="match status" value="1"/>
</dbReference>
<evidence type="ECO:0000259" key="6">
    <source>
        <dbReference type="PROSITE" id="PS51846"/>
    </source>
</evidence>
<dbReference type="InterPro" id="IPR045095">
    <property type="entry name" value="ACDP"/>
</dbReference>
<feature type="region of interest" description="Disordered" evidence="3">
    <location>
        <begin position="631"/>
        <end position="655"/>
    </location>
</feature>
<sequence>MRSLLHLLHLLLFISVSSSLAQSQHHDINRSIDVLKSAGVVGLGRLCHPSSDLGIPKCRTESEFSSIHLRGSRYLMHSTRDTSSVMRRRLAEDKEEHNANFYIINIGGTVISILFVALIAGMFLGFLTLDVLDIRIKMQAAVDPAEREAAAAIYPLVNQNHRLLVTLLLMNALAYECLPLFLDALMPTYLTIVFSVTVLLVFGEILPSAIFTGPDQLVLASKLAPWVKFFMTALHPLSHPLVKLMDRLVPEDPNENEEEYNRAELSALVRIQYEERIKAQKQRDMANNMSERGGLSPPNNITGTRHRKSRIQRMANQLNVEKQRKSNDEYQTKSTRRWRQLKEEIMAAADQRMSSDEQKHHKRISSGGLQSILRQSFSSDYTHDEPMTCAHEQIAPPLEGTEVKVVEGALNMKTMCALDVYTPIRMIYSVPEDMVLTQEAFAEIFSQGYSRVPVYEVQAPPNENKITAMKGVLMARQLSKLVNCWYDSQIRRSVKFLKLHLQFYTSVMVDWEDARTVSTLPLYIPPCVSPRMNLVTLLHLLRKGGSLIAFVCAGPHLAERALNAGKAIPAEAGFMGIVTLQDVLESVLQERIYDEEDIAQRHLAGAVLTQWAASIIQKYIKRRRVHRLSFQEKSNTNTQKLPDNESTPLLSHSAA</sequence>
<protein>
    <recommendedName>
        <fullName evidence="6">CNNM transmembrane domain-containing protein</fullName>
    </recommendedName>
</protein>
<keyword evidence="2 4" id="KW-1133">Transmembrane helix</keyword>
<dbReference type="PROSITE" id="PS51846">
    <property type="entry name" value="CNNM"/>
    <property type="match status" value="1"/>
</dbReference>
<evidence type="ECO:0000256" key="4">
    <source>
        <dbReference type="SAM" id="Phobius"/>
    </source>
</evidence>
<dbReference type="EMBL" id="JALLPJ020000053">
    <property type="protein sequence ID" value="KAL3804115.1"/>
    <property type="molecule type" value="Genomic_DNA"/>
</dbReference>
<dbReference type="Proteomes" id="UP001530400">
    <property type="component" value="Unassembled WGS sequence"/>
</dbReference>
<keyword evidence="5" id="KW-0732">Signal</keyword>
<evidence type="ECO:0000313" key="7">
    <source>
        <dbReference type="EMBL" id="KAL3804115.1"/>
    </source>
</evidence>
<feature type="compositionally biased region" description="Basic and acidic residues" evidence="3">
    <location>
        <begin position="321"/>
        <end position="331"/>
    </location>
</feature>
<dbReference type="GO" id="GO:0016020">
    <property type="term" value="C:membrane"/>
    <property type="evidence" value="ECO:0007669"/>
    <property type="project" value="UniProtKB-UniRule"/>
</dbReference>
<organism evidence="7 8">
    <name type="scientific">Cyclotella atomus</name>
    <dbReference type="NCBI Taxonomy" id="382360"/>
    <lineage>
        <taxon>Eukaryota</taxon>
        <taxon>Sar</taxon>
        <taxon>Stramenopiles</taxon>
        <taxon>Ochrophyta</taxon>
        <taxon>Bacillariophyta</taxon>
        <taxon>Coscinodiscophyceae</taxon>
        <taxon>Thalassiosirophycidae</taxon>
        <taxon>Stephanodiscales</taxon>
        <taxon>Stephanodiscaceae</taxon>
        <taxon>Cyclotella</taxon>
    </lineage>
</organism>
<dbReference type="InterPro" id="IPR046342">
    <property type="entry name" value="CBS_dom_sf"/>
</dbReference>
<feature type="region of interest" description="Disordered" evidence="3">
    <location>
        <begin position="317"/>
        <end position="336"/>
    </location>
</feature>
<feature type="domain" description="CNNM transmembrane" evidence="6">
    <location>
        <begin position="98"/>
        <end position="281"/>
    </location>
</feature>
<dbReference type="SUPFAM" id="SSF54631">
    <property type="entry name" value="CBS-domain pair"/>
    <property type="match status" value="1"/>
</dbReference>
<comment type="caution">
    <text evidence="7">The sequence shown here is derived from an EMBL/GenBank/DDBJ whole genome shotgun (WGS) entry which is preliminary data.</text>
</comment>
<reference evidence="7 8" key="1">
    <citation type="submission" date="2024-10" db="EMBL/GenBank/DDBJ databases">
        <title>Updated reference genomes for cyclostephanoid diatoms.</title>
        <authorList>
            <person name="Roberts W.R."/>
            <person name="Alverson A.J."/>
        </authorList>
    </citation>
    <scope>NUCLEOTIDE SEQUENCE [LARGE SCALE GENOMIC DNA]</scope>
    <source>
        <strain evidence="7 8">AJA010-31</strain>
    </source>
</reference>
<evidence type="ECO:0000256" key="1">
    <source>
        <dbReference type="ARBA" id="ARBA00022737"/>
    </source>
</evidence>
<name>A0ABD3QUS0_9STRA</name>
<evidence type="ECO:0000256" key="5">
    <source>
        <dbReference type="SAM" id="SignalP"/>
    </source>
</evidence>
<keyword evidence="1" id="KW-0677">Repeat</keyword>
<evidence type="ECO:0000256" key="3">
    <source>
        <dbReference type="SAM" id="MobiDB-lite"/>
    </source>
</evidence>
<evidence type="ECO:0000313" key="8">
    <source>
        <dbReference type="Proteomes" id="UP001530400"/>
    </source>
</evidence>
<keyword evidence="2 4" id="KW-0812">Transmembrane</keyword>
<feature type="chain" id="PRO_5044862648" description="CNNM transmembrane domain-containing protein" evidence="5">
    <location>
        <begin position="22"/>
        <end position="655"/>
    </location>
</feature>
<accession>A0ABD3QUS0</accession>
<feature type="transmembrane region" description="Helical" evidence="4">
    <location>
        <begin position="102"/>
        <end position="129"/>
    </location>
</feature>
<dbReference type="PANTHER" id="PTHR12064">
    <property type="entry name" value="METAL TRANSPORTER CNNM"/>
    <property type="match status" value="1"/>
</dbReference>
<evidence type="ECO:0000256" key="2">
    <source>
        <dbReference type="PROSITE-ProRule" id="PRU01193"/>
    </source>
</evidence>
<feature type="region of interest" description="Disordered" evidence="3">
    <location>
        <begin position="283"/>
        <end position="309"/>
    </location>
</feature>
<keyword evidence="2 4" id="KW-0472">Membrane</keyword>
<dbReference type="InterPro" id="IPR002550">
    <property type="entry name" value="CNNM"/>
</dbReference>
<feature type="signal peptide" evidence="5">
    <location>
        <begin position="1"/>
        <end position="21"/>
    </location>
</feature>
<dbReference type="Gene3D" id="3.10.580.10">
    <property type="entry name" value="CBS-domain"/>
    <property type="match status" value="1"/>
</dbReference>
<feature type="transmembrane region" description="Helical" evidence="4">
    <location>
        <begin position="188"/>
        <end position="212"/>
    </location>
</feature>
<proteinExistence type="predicted"/>
<gene>
    <name evidence="7" type="ORF">ACHAWO_013699</name>
</gene>
<dbReference type="Pfam" id="PF01595">
    <property type="entry name" value="CNNM"/>
    <property type="match status" value="1"/>
</dbReference>
<dbReference type="AlphaFoldDB" id="A0ABD3QUS0"/>